<proteinExistence type="predicted"/>
<name>A0A9D7XL76_9BACT</name>
<feature type="domain" description="Macroglobulin" evidence="2">
    <location>
        <begin position="69"/>
        <end position="108"/>
    </location>
</feature>
<accession>A0A9D7XL76</accession>
<feature type="region of interest" description="Disordered" evidence="1">
    <location>
        <begin position="178"/>
        <end position="215"/>
    </location>
</feature>
<dbReference type="Gene3D" id="2.60.40.1940">
    <property type="match status" value="1"/>
</dbReference>
<dbReference type="Proteomes" id="UP000886657">
    <property type="component" value="Unassembled WGS sequence"/>
</dbReference>
<comment type="caution">
    <text evidence="3">The sequence shown here is derived from an EMBL/GenBank/DDBJ whole genome shotgun (WGS) entry which is preliminary data.</text>
</comment>
<evidence type="ECO:0000313" key="4">
    <source>
        <dbReference type="Proteomes" id="UP000886657"/>
    </source>
</evidence>
<dbReference type="Pfam" id="PF17791">
    <property type="entry name" value="MG3"/>
    <property type="match status" value="1"/>
</dbReference>
<evidence type="ECO:0000256" key="1">
    <source>
        <dbReference type="SAM" id="MobiDB-lite"/>
    </source>
</evidence>
<reference evidence="3" key="1">
    <citation type="submission" date="2020-10" db="EMBL/GenBank/DDBJ databases">
        <title>Connecting structure to function with the recovery of over 1000 high-quality activated sludge metagenome-assembled genomes encoding full-length rRNA genes using long-read sequencing.</title>
        <authorList>
            <person name="Singleton C.M."/>
            <person name="Petriglieri F."/>
            <person name="Kristensen J.M."/>
            <person name="Kirkegaard R.H."/>
            <person name="Michaelsen T.Y."/>
            <person name="Andersen M.H."/>
            <person name="Karst S.M."/>
            <person name="Dueholm M.S."/>
            <person name="Nielsen P.H."/>
            <person name="Albertsen M."/>
        </authorList>
    </citation>
    <scope>NUCLEOTIDE SEQUENCE</scope>
    <source>
        <strain evidence="3">Skiv_18-Q3-R9-52_MAXAC.067</strain>
    </source>
</reference>
<evidence type="ECO:0000259" key="2">
    <source>
        <dbReference type="Pfam" id="PF17791"/>
    </source>
</evidence>
<gene>
    <name evidence="3" type="ORF">IPP58_07475</name>
</gene>
<protein>
    <recommendedName>
        <fullName evidence="2">Macroglobulin domain-containing protein</fullName>
    </recommendedName>
</protein>
<feature type="compositionally biased region" description="Low complexity" evidence="1">
    <location>
        <begin position="205"/>
        <end position="215"/>
    </location>
</feature>
<evidence type="ECO:0000313" key="3">
    <source>
        <dbReference type="EMBL" id="MBK9796324.1"/>
    </source>
</evidence>
<dbReference type="InterPro" id="IPR041555">
    <property type="entry name" value="MG3"/>
</dbReference>
<dbReference type="Gene3D" id="2.60.40.1930">
    <property type="match status" value="1"/>
</dbReference>
<dbReference type="EMBL" id="JADKIO010000006">
    <property type="protein sequence ID" value="MBK9796324.1"/>
    <property type="molecule type" value="Genomic_DNA"/>
</dbReference>
<sequence length="265" mass="27997">MGGAQTLAFAVLDPEDTKVTEGQAKLLNAETGTYAAQFTLPGAGRLGLYRIVFQGPQGPGQAEFKVEQFVKPAFEVKVTTEKTKVGLGDALNFHANARYFYGAAVRGAKADWFLYKVVPPKSKWIWDDEDSGPAPELMESGQLELDAEGQADLPSFKADSDGLWRMVVKVADAAGQRNSGQAQVRAAAGDLGADDRRGPPGGPAGQALPGDGAGLDLDGKEVPGIAIALRATRIVALKDSAYWWSRPSALKPGETVASAQDPRPC</sequence>
<organism evidence="3 4">
    <name type="scientific">Candidatus Geothrix skivensis</name>
    <dbReference type="NCBI Taxonomy" id="2954439"/>
    <lineage>
        <taxon>Bacteria</taxon>
        <taxon>Pseudomonadati</taxon>
        <taxon>Acidobacteriota</taxon>
        <taxon>Holophagae</taxon>
        <taxon>Holophagales</taxon>
        <taxon>Holophagaceae</taxon>
        <taxon>Geothrix</taxon>
    </lineage>
</organism>
<dbReference type="AlphaFoldDB" id="A0A9D7XL76"/>